<evidence type="ECO:0000313" key="2">
    <source>
        <dbReference type="EMBL" id="SDF28710.1"/>
    </source>
</evidence>
<keyword evidence="3" id="KW-1185">Reference proteome</keyword>
<evidence type="ECO:0000313" key="3">
    <source>
        <dbReference type="Proteomes" id="UP000198972"/>
    </source>
</evidence>
<sequence>MYRRAVQYIKPMEQGWTRPHIFKCDDHKTYVVKLSNNPDGTSVLANEWIASRLAELLNLPIAKCSIVMITRDLLDMYPELKKLDIPPGLHIGTRYAKDGVNVGDNVDLSDCNNVHYAAGMIAFDHWINNWDRHVTQANLLYLDEKREIMLIDHSDAFFGPDWNMEEWWEDPEKMDVFWGPLYEKFVPFIDNYDPFDPYLTAIESLDEDDIRNAIHGLPDQWSIPEDDLNELVDFLLYRKDRVRFAIEELIHHFPVWQTARYEY</sequence>
<dbReference type="AlphaFoldDB" id="A0A1G7JUR6"/>
<evidence type="ECO:0000259" key="1">
    <source>
        <dbReference type="Pfam" id="PF20613"/>
    </source>
</evidence>
<dbReference type="EMBL" id="FNBG01000008">
    <property type="protein sequence ID" value="SDF28710.1"/>
    <property type="molecule type" value="Genomic_DNA"/>
</dbReference>
<dbReference type="RefSeq" id="WP_091228784.1">
    <property type="nucleotide sequence ID" value="NZ_FNBG01000008.1"/>
</dbReference>
<proteinExistence type="predicted"/>
<accession>A0A1G7JUR6</accession>
<gene>
    <name evidence="2" type="ORF">SAMN04488542_108115</name>
</gene>
<feature type="domain" description="HipA-like kinase" evidence="1">
    <location>
        <begin position="7"/>
        <end position="227"/>
    </location>
</feature>
<dbReference type="OrthoDB" id="2939938at2"/>
<name>A0A1G7JUR6_9BACL</name>
<protein>
    <recommendedName>
        <fullName evidence="1">HipA-like kinase domain-containing protein</fullName>
    </recommendedName>
</protein>
<reference evidence="2 3" key="1">
    <citation type="submission" date="2016-10" db="EMBL/GenBank/DDBJ databases">
        <authorList>
            <person name="de Groot N.N."/>
        </authorList>
    </citation>
    <scope>NUCLEOTIDE SEQUENCE [LARGE SCALE GENOMIC DNA]</scope>
    <source>
        <strain evidence="2 3">DSM 28129</strain>
    </source>
</reference>
<dbReference type="STRING" id="670482.SAMN04488542_108115"/>
<dbReference type="InterPro" id="IPR046748">
    <property type="entry name" value="HipA_2"/>
</dbReference>
<organism evidence="2 3">
    <name type="scientific">Fontibacillus panacisegetis</name>
    <dbReference type="NCBI Taxonomy" id="670482"/>
    <lineage>
        <taxon>Bacteria</taxon>
        <taxon>Bacillati</taxon>
        <taxon>Bacillota</taxon>
        <taxon>Bacilli</taxon>
        <taxon>Bacillales</taxon>
        <taxon>Paenibacillaceae</taxon>
        <taxon>Fontibacillus</taxon>
    </lineage>
</organism>
<dbReference type="Proteomes" id="UP000198972">
    <property type="component" value="Unassembled WGS sequence"/>
</dbReference>
<dbReference type="Pfam" id="PF20613">
    <property type="entry name" value="HipA_2"/>
    <property type="match status" value="1"/>
</dbReference>